<evidence type="ECO:0000256" key="1">
    <source>
        <dbReference type="SAM" id="Phobius"/>
    </source>
</evidence>
<proteinExistence type="predicted"/>
<name>B4KAR1_DROMO</name>
<sequence>MTVFRVANWTLTIISALFELFAIYFIVKLLQSHCVLGGEYSVSIWFLIYFLPGITLHTIFLAIYRIFCSSLGLDPISIIFNLTCGTLLLIAASILLYAMKDHCGSATANYFYIAGVFGLLAGVCHICNGIMCLFFIPLFELKLAK</sequence>
<keyword evidence="1" id="KW-1133">Transmembrane helix</keyword>
<protein>
    <submittedName>
        <fullName evidence="2">Uncharacterized protein, isoform H</fullName>
    </submittedName>
</protein>
<keyword evidence="1" id="KW-0812">Transmembrane</keyword>
<evidence type="ECO:0000313" key="3">
    <source>
        <dbReference type="Proteomes" id="UP000009192"/>
    </source>
</evidence>
<dbReference type="OrthoDB" id="8023539at2759"/>
<feature type="transmembrane region" description="Helical" evidence="1">
    <location>
        <begin position="110"/>
        <end position="136"/>
    </location>
</feature>
<dbReference type="EMBL" id="CH933806">
    <property type="protein sequence ID" value="EDW16798.2"/>
    <property type="molecule type" value="Genomic_DNA"/>
</dbReference>
<feature type="transmembrane region" description="Helical" evidence="1">
    <location>
        <begin position="76"/>
        <end position="98"/>
    </location>
</feature>
<feature type="transmembrane region" description="Helical" evidence="1">
    <location>
        <begin position="42"/>
        <end position="64"/>
    </location>
</feature>
<organism evidence="2 3">
    <name type="scientific">Drosophila mojavensis</name>
    <name type="common">Fruit fly</name>
    <dbReference type="NCBI Taxonomy" id="7230"/>
    <lineage>
        <taxon>Eukaryota</taxon>
        <taxon>Metazoa</taxon>
        <taxon>Ecdysozoa</taxon>
        <taxon>Arthropoda</taxon>
        <taxon>Hexapoda</taxon>
        <taxon>Insecta</taxon>
        <taxon>Pterygota</taxon>
        <taxon>Neoptera</taxon>
        <taxon>Endopterygota</taxon>
        <taxon>Diptera</taxon>
        <taxon>Brachycera</taxon>
        <taxon>Muscomorpha</taxon>
        <taxon>Ephydroidea</taxon>
        <taxon>Drosophilidae</taxon>
        <taxon>Drosophila</taxon>
    </lineage>
</organism>
<keyword evidence="1" id="KW-0472">Membrane</keyword>
<evidence type="ECO:0000313" key="2">
    <source>
        <dbReference type="EMBL" id="EDW16798.2"/>
    </source>
</evidence>
<dbReference type="Proteomes" id="UP000009192">
    <property type="component" value="Unassembled WGS sequence"/>
</dbReference>
<dbReference type="AlphaFoldDB" id="B4KAR1"/>
<accession>B4KAR1</accession>
<gene>
    <name evidence="2" type="primary">Dmoj\GI16937</name>
    <name evidence="2" type="ORF">Dmoj_GI16937</name>
</gene>
<keyword evidence="3" id="KW-1185">Reference proteome</keyword>
<reference evidence="2 3" key="1">
    <citation type="journal article" date="2007" name="Nature">
        <title>Evolution of genes and genomes on the Drosophila phylogeny.</title>
        <authorList>
            <consortium name="Drosophila 12 Genomes Consortium"/>
            <person name="Clark A.G."/>
            <person name="Eisen M.B."/>
            <person name="Smith D.R."/>
            <person name="Bergman C.M."/>
            <person name="Oliver B."/>
            <person name="Markow T.A."/>
            <person name="Kaufman T.C."/>
            <person name="Kellis M."/>
            <person name="Gelbart W."/>
            <person name="Iyer V.N."/>
            <person name="Pollard D.A."/>
            <person name="Sackton T.B."/>
            <person name="Larracuente A.M."/>
            <person name="Singh N.D."/>
            <person name="Abad J.P."/>
            <person name="Abt D.N."/>
            <person name="Adryan B."/>
            <person name="Aguade M."/>
            <person name="Akashi H."/>
            <person name="Anderson W.W."/>
            <person name="Aquadro C.F."/>
            <person name="Ardell D.H."/>
            <person name="Arguello R."/>
            <person name="Artieri C.G."/>
            <person name="Barbash D.A."/>
            <person name="Barker D."/>
            <person name="Barsanti P."/>
            <person name="Batterham P."/>
            <person name="Batzoglou S."/>
            <person name="Begun D."/>
            <person name="Bhutkar A."/>
            <person name="Blanco E."/>
            <person name="Bosak S.A."/>
            <person name="Bradley R.K."/>
            <person name="Brand A.D."/>
            <person name="Brent M.R."/>
            <person name="Brooks A.N."/>
            <person name="Brown R.H."/>
            <person name="Butlin R.K."/>
            <person name="Caggese C."/>
            <person name="Calvi B.R."/>
            <person name="Bernardo de Carvalho A."/>
            <person name="Caspi A."/>
            <person name="Castrezana S."/>
            <person name="Celniker S.E."/>
            <person name="Chang J.L."/>
            <person name="Chapple C."/>
            <person name="Chatterji S."/>
            <person name="Chinwalla A."/>
            <person name="Civetta A."/>
            <person name="Clifton S.W."/>
            <person name="Comeron J.M."/>
            <person name="Costello J.C."/>
            <person name="Coyne J.A."/>
            <person name="Daub J."/>
            <person name="David R.G."/>
            <person name="Delcher A.L."/>
            <person name="Delehaunty K."/>
            <person name="Do C.B."/>
            <person name="Ebling H."/>
            <person name="Edwards K."/>
            <person name="Eickbush T."/>
            <person name="Evans J.D."/>
            <person name="Filipski A."/>
            <person name="Findeiss S."/>
            <person name="Freyhult E."/>
            <person name="Fulton L."/>
            <person name="Fulton R."/>
            <person name="Garcia A.C."/>
            <person name="Gardiner A."/>
            <person name="Garfield D.A."/>
            <person name="Garvin B.E."/>
            <person name="Gibson G."/>
            <person name="Gilbert D."/>
            <person name="Gnerre S."/>
            <person name="Godfrey J."/>
            <person name="Good R."/>
            <person name="Gotea V."/>
            <person name="Gravely B."/>
            <person name="Greenberg A.J."/>
            <person name="Griffiths-Jones S."/>
            <person name="Gross S."/>
            <person name="Guigo R."/>
            <person name="Gustafson E.A."/>
            <person name="Haerty W."/>
            <person name="Hahn M.W."/>
            <person name="Halligan D.L."/>
            <person name="Halpern A.L."/>
            <person name="Halter G.M."/>
            <person name="Han M.V."/>
            <person name="Heger A."/>
            <person name="Hillier L."/>
            <person name="Hinrichs A.S."/>
            <person name="Holmes I."/>
            <person name="Hoskins R.A."/>
            <person name="Hubisz M.J."/>
            <person name="Hultmark D."/>
            <person name="Huntley M.A."/>
            <person name="Jaffe D.B."/>
            <person name="Jagadeeshan S."/>
            <person name="Jeck W.R."/>
            <person name="Johnson J."/>
            <person name="Jones C.D."/>
            <person name="Jordan W.C."/>
            <person name="Karpen G.H."/>
            <person name="Kataoka E."/>
            <person name="Keightley P.D."/>
            <person name="Kheradpour P."/>
            <person name="Kirkness E.F."/>
            <person name="Koerich L.B."/>
            <person name="Kristiansen K."/>
            <person name="Kudrna D."/>
            <person name="Kulathinal R.J."/>
            <person name="Kumar S."/>
            <person name="Kwok R."/>
            <person name="Lander E."/>
            <person name="Langley C.H."/>
            <person name="Lapoint R."/>
            <person name="Lazzaro B.P."/>
            <person name="Lee S.J."/>
            <person name="Levesque L."/>
            <person name="Li R."/>
            <person name="Lin C.F."/>
            <person name="Lin M.F."/>
            <person name="Lindblad-Toh K."/>
            <person name="Llopart A."/>
            <person name="Long M."/>
            <person name="Low L."/>
            <person name="Lozovsky E."/>
            <person name="Lu J."/>
            <person name="Luo M."/>
            <person name="Machado C.A."/>
            <person name="Makalowski W."/>
            <person name="Marzo M."/>
            <person name="Matsuda M."/>
            <person name="Matzkin L."/>
            <person name="McAllister B."/>
            <person name="McBride C.S."/>
            <person name="McKernan B."/>
            <person name="McKernan K."/>
            <person name="Mendez-Lago M."/>
            <person name="Minx P."/>
            <person name="Mollenhauer M.U."/>
            <person name="Montooth K."/>
            <person name="Mount S.M."/>
            <person name="Mu X."/>
            <person name="Myers E."/>
            <person name="Negre B."/>
            <person name="Newfeld S."/>
            <person name="Nielsen R."/>
            <person name="Noor M.A."/>
            <person name="O'Grady P."/>
            <person name="Pachter L."/>
            <person name="Papaceit M."/>
            <person name="Parisi M.J."/>
            <person name="Parisi M."/>
            <person name="Parts L."/>
            <person name="Pedersen J.S."/>
            <person name="Pesole G."/>
            <person name="Phillippy A.M."/>
            <person name="Ponting C.P."/>
            <person name="Pop M."/>
            <person name="Porcelli D."/>
            <person name="Powell J.R."/>
            <person name="Prohaska S."/>
            <person name="Pruitt K."/>
            <person name="Puig M."/>
            <person name="Quesneville H."/>
            <person name="Ram K.R."/>
            <person name="Rand D."/>
            <person name="Rasmussen M.D."/>
            <person name="Reed L.K."/>
            <person name="Reenan R."/>
            <person name="Reily A."/>
            <person name="Remington K.A."/>
            <person name="Rieger T.T."/>
            <person name="Ritchie M.G."/>
            <person name="Robin C."/>
            <person name="Rogers Y.H."/>
            <person name="Rohde C."/>
            <person name="Rozas J."/>
            <person name="Rubenfield M.J."/>
            <person name="Ruiz A."/>
            <person name="Russo S."/>
            <person name="Salzberg S.L."/>
            <person name="Sanchez-Gracia A."/>
            <person name="Saranga D.J."/>
            <person name="Sato H."/>
            <person name="Schaeffer S.W."/>
            <person name="Schatz M.C."/>
            <person name="Schlenke T."/>
            <person name="Schwartz R."/>
            <person name="Segarra C."/>
            <person name="Singh R.S."/>
            <person name="Sirot L."/>
            <person name="Sirota M."/>
            <person name="Sisneros N.B."/>
            <person name="Smith C.D."/>
            <person name="Smith T.F."/>
            <person name="Spieth J."/>
            <person name="Stage D.E."/>
            <person name="Stark A."/>
            <person name="Stephan W."/>
            <person name="Strausberg R.L."/>
            <person name="Strempel S."/>
            <person name="Sturgill D."/>
            <person name="Sutton G."/>
            <person name="Sutton G.G."/>
            <person name="Tao W."/>
            <person name="Teichmann S."/>
            <person name="Tobari Y.N."/>
            <person name="Tomimura Y."/>
            <person name="Tsolas J.M."/>
            <person name="Valente V.L."/>
            <person name="Venter E."/>
            <person name="Venter J.C."/>
            <person name="Vicario S."/>
            <person name="Vieira F.G."/>
            <person name="Vilella A.J."/>
            <person name="Villasante A."/>
            <person name="Walenz B."/>
            <person name="Wang J."/>
            <person name="Wasserman M."/>
            <person name="Watts T."/>
            <person name="Wilson D."/>
            <person name="Wilson R.K."/>
            <person name="Wing R.A."/>
            <person name="Wolfner M.F."/>
            <person name="Wong A."/>
            <person name="Wong G.K."/>
            <person name="Wu C.I."/>
            <person name="Wu G."/>
            <person name="Yamamoto D."/>
            <person name="Yang H.P."/>
            <person name="Yang S.P."/>
            <person name="Yorke J.A."/>
            <person name="Yoshida K."/>
            <person name="Zdobnov E."/>
            <person name="Zhang P."/>
            <person name="Zhang Y."/>
            <person name="Zimin A.V."/>
            <person name="Baldwin J."/>
            <person name="Abdouelleil A."/>
            <person name="Abdulkadir J."/>
            <person name="Abebe A."/>
            <person name="Abera B."/>
            <person name="Abreu J."/>
            <person name="Acer S.C."/>
            <person name="Aftuck L."/>
            <person name="Alexander A."/>
            <person name="An P."/>
            <person name="Anderson E."/>
            <person name="Anderson S."/>
            <person name="Arachi H."/>
            <person name="Azer M."/>
            <person name="Bachantsang P."/>
            <person name="Barry A."/>
            <person name="Bayul T."/>
            <person name="Berlin A."/>
            <person name="Bessette D."/>
            <person name="Bloom T."/>
            <person name="Blye J."/>
            <person name="Boguslavskiy L."/>
            <person name="Bonnet C."/>
            <person name="Boukhgalter B."/>
            <person name="Bourzgui I."/>
            <person name="Brown A."/>
            <person name="Cahill P."/>
            <person name="Channer S."/>
            <person name="Cheshatsang Y."/>
            <person name="Chuda L."/>
            <person name="Citroen M."/>
            <person name="Collymore A."/>
            <person name="Cooke P."/>
            <person name="Costello M."/>
            <person name="D'Aco K."/>
            <person name="Daza R."/>
            <person name="De Haan G."/>
            <person name="DeGray S."/>
            <person name="DeMaso C."/>
            <person name="Dhargay N."/>
            <person name="Dooley K."/>
            <person name="Dooley E."/>
            <person name="Doricent M."/>
            <person name="Dorje P."/>
            <person name="Dorjee K."/>
            <person name="Dupes A."/>
            <person name="Elong R."/>
            <person name="Falk J."/>
            <person name="Farina A."/>
            <person name="Faro S."/>
            <person name="Ferguson D."/>
            <person name="Fisher S."/>
            <person name="Foley C.D."/>
            <person name="Franke A."/>
            <person name="Friedrich D."/>
            <person name="Gadbois L."/>
            <person name="Gearin G."/>
            <person name="Gearin C.R."/>
            <person name="Giannoukos G."/>
            <person name="Goode T."/>
            <person name="Graham J."/>
            <person name="Grandbois E."/>
            <person name="Grewal S."/>
            <person name="Gyaltsen K."/>
            <person name="Hafez N."/>
            <person name="Hagos B."/>
            <person name="Hall J."/>
            <person name="Henson C."/>
            <person name="Hollinger A."/>
            <person name="Honan T."/>
            <person name="Huard M.D."/>
            <person name="Hughes L."/>
            <person name="Hurhula B."/>
            <person name="Husby M.E."/>
            <person name="Kamat A."/>
            <person name="Kanga B."/>
            <person name="Kashin S."/>
            <person name="Khazanovich D."/>
            <person name="Kisner P."/>
            <person name="Lance K."/>
            <person name="Lara M."/>
            <person name="Lee W."/>
            <person name="Lennon N."/>
            <person name="Letendre F."/>
            <person name="LeVine R."/>
            <person name="Lipovsky A."/>
            <person name="Liu X."/>
            <person name="Liu J."/>
            <person name="Liu S."/>
            <person name="Lokyitsang T."/>
            <person name="Lokyitsang Y."/>
            <person name="Lubonja R."/>
            <person name="Lui A."/>
            <person name="MacDonald P."/>
            <person name="Magnisalis V."/>
            <person name="Maru K."/>
            <person name="Matthews C."/>
            <person name="McCusker W."/>
            <person name="McDonough S."/>
            <person name="Mehta T."/>
            <person name="Meldrim J."/>
            <person name="Meneus L."/>
            <person name="Mihai O."/>
            <person name="Mihalev A."/>
            <person name="Mihova T."/>
            <person name="Mittelman R."/>
            <person name="Mlenga V."/>
            <person name="Montmayeur A."/>
            <person name="Mulrain L."/>
            <person name="Navidi A."/>
            <person name="Naylor J."/>
            <person name="Negash T."/>
            <person name="Nguyen T."/>
            <person name="Nguyen N."/>
            <person name="Nicol R."/>
            <person name="Norbu C."/>
            <person name="Norbu N."/>
            <person name="Novod N."/>
            <person name="O'Neill B."/>
            <person name="Osman S."/>
            <person name="Markiewicz E."/>
            <person name="Oyono O.L."/>
            <person name="Patti C."/>
            <person name="Phunkhang P."/>
            <person name="Pierre F."/>
            <person name="Priest M."/>
            <person name="Raghuraman S."/>
            <person name="Rege F."/>
            <person name="Reyes R."/>
            <person name="Rise C."/>
            <person name="Rogov P."/>
            <person name="Ross K."/>
            <person name="Ryan E."/>
            <person name="Settipalli S."/>
            <person name="Shea T."/>
            <person name="Sherpa N."/>
            <person name="Shi L."/>
            <person name="Shih D."/>
            <person name="Sparrow T."/>
            <person name="Spaulding J."/>
            <person name="Stalker J."/>
            <person name="Stange-Thomann N."/>
            <person name="Stavropoulos S."/>
            <person name="Stone C."/>
            <person name="Strader C."/>
            <person name="Tesfaye S."/>
            <person name="Thomson T."/>
            <person name="Thoulutsang Y."/>
            <person name="Thoulutsang D."/>
            <person name="Topham K."/>
            <person name="Topping I."/>
            <person name="Tsamla T."/>
            <person name="Vassiliev H."/>
            <person name="Vo A."/>
            <person name="Wangchuk T."/>
            <person name="Wangdi T."/>
            <person name="Weiand M."/>
            <person name="Wilkinson J."/>
            <person name="Wilson A."/>
            <person name="Yadav S."/>
            <person name="Young G."/>
            <person name="Yu Q."/>
            <person name="Zembek L."/>
            <person name="Zhong D."/>
            <person name="Zimmer A."/>
            <person name="Zwirko Z."/>
            <person name="Jaffe D.B."/>
            <person name="Alvarez P."/>
            <person name="Brockman W."/>
            <person name="Butler J."/>
            <person name="Chin C."/>
            <person name="Gnerre S."/>
            <person name="Grabherr M."/>
            <person name="Kleber M."/>
            <person name="Mauceli E."/>
            <person name="MacCallum I."/>
        </authorList>
    </citation>
    <scope>NUCLEOTIDE SEQUENCE [LARGE SCALE GENOMIC DNA]</scope>
    <source>
        <strain evidence="3">Tucson 15081-1352.22</strain>
    </source>
</reference>
<dbReference type="HOGENOM" id="CLU_1598633_0_0_1"/>
<dbReference type="eggNOG" id="ENOG502T99K">
    <property type="taxonomic scope" value="Eukaryota"/>
</dbReference>
<feature type="transmembrane region" description="Helical" evidence="1">
    <location>
        <begin position="6"/>
        <end position="30"/>
    </location>
</feature>